<dbReference type="Proteomes" id="UP000595254">
    <property type="component" value="Chromosome"/>
</dbReference>
<dbReference type="KEGG" id="ppsr:I6J18_20755"/>
<dbReference type="Pfam" id="PF14038">
    <property type="entry name" value="YqzE"/>
    <property type="match status" value="1"/>
</dbReference>
<evidence type="ECO:0000313" key="2">
    <source>
        <dbReference type="Proteomes" id="UP000595254"/>
    </source>
</evidence>
<proteinExistence type="predicted"/>
<dbReference type="RefSeq" id="WP_081704778.1">
    <property type="nucleotide sequence ID" value="NZ_JARMSH010000006.1"/>
</dbReference>
<name>A0A974NRP4_PERPY</name>
<organism evidence="1 2">
    <name type="scientific">Peribacillus psychrosaccharolyticus</name>
    <name type="common">Bacillus psychrosaccharolyticus</name>
    <dbReference type="NCBI Taxonomy" id="1407"/>
    <lineage>
        <taxon>Bacteria</taxon>
        <taxon>Bacillati</taxon>
        <taxon>Bacillota</taxon>
        <taxon>Bacilli</taxon>
        <taxon>Bacillales</taxon>
        <taxon>Bacillaceae</taxon>
        <taxon>Peribacillus</taxon>
    </lineage>
</organism>
<dbReference type="InterPro" id="IPR025622">
    <property type="entry name" value="YqzE"/>
</dbReference>
<sequence length="57" mass="7170">MSTNDYIKYITQQLVRYFQVPKSERKERREQKREEKTDLSFRLFGFIPFALKMFFRK</sequence>
<keyword evidence="2" id="KW-1185">Reference proteome</keyword>
<evidence type="ECO:0000313" key="1">
    <source>
        <dbReference type="EMBL" id="QQT02779.1"/>
    </source>
</evidence>
<protein>
    <submittedName>
        <fullName evidence="1">YqzE family protein</fullName>
    </submittedName>
</protein>
<dbReference type="EMBL" id="CP068053">
    <property type="protein sequence ID" value="QQT02779.1"/>
    <property type="molecule type" value="Genomic_DNA"/>
</dbReference>
<accession>A0A974NRP4</accession>
<gene>
    <name evidence="1" type="ORF">I6J18_20755</name>
</gene>
<reference evidence="1 2" key="1">
    <citation type="submission" date="2021-01" db="EMBL/GenBank/DDBJ databases">
        <title>FDA dAtabase for Regulatory Grade micrObial Sequences (FDA-ARGOS): Supporting development and validation of Infectious Disease Dx tests.</title>
        <authorList>
            <person name="Nelson B."/>
            <person name="Plummer A."/>
            <person name="Tallon L."/>
            <person name="Sadzewicz L."/>
            <person name="Zhao X."/>
            <person name="Boylan J."/>
            <person name="Ott S."/>
            <person name="Bowen H."/>
            <person name="Vavikolanu K."/>
            <person name="Mehta A."/>
            <person name="Aluvathingal J."/>
            <person name="Nadendla S."/>
            <person name="Myers T."/>
            <person name="Yan Y."/>
            <person name="Sichtig H."/>
        </authorList>
    </citation>
    <scope>NUCLEOTIDE SEQUENCE [LARGE SCALE GENOMIC DNA]</scope>
    <source>
        <strain evidence="1 2">FDAARGOS_1161</strain>
    </source>
</reference>
<dbReference type="AlphaFoldDB" id="A0A974NRP4"/>